<dbReference type="Gene3D" id="3.40.50.720">
    <property type="entry name" value="NAD(P)-binding Rossmann-like Domain"/>
    <property type="match status" value="1"/>
</dbReference>
<dbReference type="SUPFAM" id="SSF51735">
    <property type="entry name" value="NAD(P)-binding Rossmann-fold domains"/>
    <property type="match status" value="1"/>
</dbReference>
<proteinExistence type="predicted"/>
<dbReference type="InterPro" id="IPR012301">
    <property type="entry name" value="Malic_N_dom"/>
</dbReference>
<reference evidence="4" key="1">
    <citation type="submission" date="2020-07" db="EMBL/GenBank/DDBJ databases">
        <title>Huge and variable diversity of episymbiotic CPR bacteria and DPANN archaea in groundwater ecosystems.</title>
        <authorList>
            <person name="He C.Y."/>
            <person name="Keren R."/>
            <person name="Whittaker M."/>
            <person name="Farag I.F."/>
            <person name="Doudna J."/>
            <person name="Cate J.H.D."/>
            <person name="Banfield J.F."/>
        </authorList>
    </citation>
    <scope>NUCLEOTIDE SEQUENCE</scope>
    <source>
        <strain evidence="4">NC_groundwater_763_Ag_S-0.2um_68_21</strain>
    </source>
</reference>
<sequence length="452" mass="49330">MSKVLHKATAEELLAKAQQPMKDAIRLHAFYGGKIETSLRCRVKDWSDFAIWYTPGVSAPCLEIAADPQKAYEYTSKWNRIMVVSDGTRVLGMGDIGPKGALPVMEGKCLLFKYLGGVDAVPITLDTKDPEEIIRTVLLMQPAFGGVNLEDISHPKCFDILDRLRAEAEICVFHDDQQGTATVILAALTNALKVVGKKIGEVRIAFIGSGAACVATARLLFAAGADPRRTCLVDSKGILHRDRKDISDRKREFKHKWHLCETTNAEGHKGGAAEALAGADVCIAMSKSEPGTIKAEWVRKMAKDSILFPLANPLPEIWPWVAHEAGARIVATGRSDFPNQVNNSNGFPAIFRGALDVRAKTITDEMCLAAAGAMAKRAEESGLHDENITPDMNDIEMFCREAVAVGMKAQEQDVAQLKVDPKALYQKAKAIIQRAQGMTQSMMKEGFIPKAD</sequence>
<dbReference type="InterPro" id="IPR046346">
    <property type="entry name" value="Aminoacid_DH-like_N_sf"/>
</dbReference>
<name>A0A932I0B1_UNCTE</name>
<dbReference type="Proteomes" id="UP000782312">
    <property type="component" value="Unassembled WGS sequence"/>
</dbReference>
<dbReference type="InterPro" id="IPR012302">
    <property type="entry name" value="Malic_NAD-bd"/>
</dbReference>
<organism evidence="4 5">
    <name type="scientific">Tectimicrobiota bacterium</name>
    <dbReference type="NCBI Taxonomy" id="2528274"/>
    <lineage>
        <taxon>Bacteria</taxon>
        <taxon>Pseudomonadati</taxon>
        <taxon>Nitrospinota/Tectimicrobiota group</taxon>
        <taxon>Candidatus Tectimicrobiota</taxon>
    </lineage>
</organism>
<evidence type="ECO:0000313" key="5">
    <source>
        <dbReference type="Proteomes" id="UP000782312"/>
    </source>
</evidence>
<feature type="domain" description="Malic enzyme N-terminal" evidence="3">
    <location>
        <begin position="32"/>
        <end position="165"/>
    </location>
</feature>
<dbReference type="SUPFAM" id="SSF53223">
    <property type="entry name" value="Aminoacid dehydrogenase-like, N-terminal domain"/>
    <property type="match status" value="1"/>
</dbReference>
<accession>A0A932I0B1</accession>
<dbReference type="SMART" id="SM00919">
    <property type="entry name" value="Malic_M"/>
    <property type="match status" value="1"/>
</dbReference>
<dbReference type="GO" id="GO:0016616">
    <property type="term" value="F:oxidoreductase activity, acting on the CH-OH group of donors, NAD or NADP as acceptor"/>
    <property type="evidence" value="ECO:0007669"/>
    <property type="project" value="InterPro"/>
</dbReference>
<dbReference type="InterPro" id="IPR037062">
    <property type="entry name" value="Malic_N_dom_sf"/>
</dbReference>
<dbReference type="Pfam" id="PF00390">
    <property type="entry name" value="malic"/>
    <property type="match status" value="1"/>
</dbReference>
<dbReference type="CDD" id="cd05311">
    <property type="entry name" value="NAD_bind_2_malic_enz"/>
    <property type="match status" value="1"/>
</dbReference>
<gene>
    <name evidence="4" type="ORF">HYZ11_12065</name>
</gene>
<dbReference type="InterPro" id="IPR036291">
    <property type="entry name" value="NAD(P)-bd_dom_sf"/>
</dbReference>
<dbReference type="PANTHER" id="PTHR43237:SF4">
    <property type="entry name" value="NADP-DEPENDENT MALIC ENZYME"/>
    <property type="match status" value="1"/>
</dbReference>
<evidence type="ECO:0000256" key="1">
    <source>
        <dbReference type="ARBA" id="ARBA00023002"/>
    </source>
</evidence>
<dbReference type="GO" id="GO:0004470">
    <property type="term" value="F:malic enzyme activity"/>
    <property type="evidence" value="ECO:0007669"/>
    <property type="project" value="InterPro"/>
</dbReference>
<dbReference type="PANTHER" id="PTHR43237">
    <property type="entry name" value="NADP-DEPENDENT MALIC ENZYME"/>
    <property type="match status" value="1"/>
</dbReference>
<dbReference type="Pfam" id="PF03949">
    <property type="entry name" value="Malic_M"/>
    <property type="match status" value="1"/>
</dbReference>
<evidence type="ECO:0000259" key="2">
    <source>
        <dbReference type="SMART" id="SM00919"/>
    </source>
</evidence>
<evidence type="ECO:0000259" key="3">
    <source>
        <dbReference type="SMART" id="SM01274"/>
    </source>
</evidence>
<evidence type="ECO:0000313" key="4">
    <source>
        <dbReference type="EMBL" id="MBI3128333.1"/>
    </source>
</evidence>
<protein>
    <submittedName>
        <fullName evidence="4">NADP-dependent malic enzyme</fullName>
    </submittedName>
</protein>
<dbReference type="EMBL" id="JACPUR010000027">
    <property type="protein sequence ID" value="MBI3128333.1"/>
    <property type="molecule type" value="Genomic_DNA"/>
</dbReference>
<dbReference type="AlphaFoldDB" id="A0A932I0B1"/>
<dbReference type="Gene3D" id="3.40.50.10380">
    <property type="entry name" value="Malic enzyme, N-terminal domain"/>
    <property type="match status" value="1"/>
</dbReference>
<feature type="domain" description="Malic enzyme NAD-binding" evidence="2">
    <location>
        <begin position="177"/>
        <end position="410"/>
    </location>
</feature>
<dbReference type="InterPro" id="IPR045213">
    <property type="entry name" value="Malic_NAD-bd_bact_type"/>
</dbReference>
<dbReference type="SMART" id="SM01274">
    <property type="entry name" value="malic"/>
    <property type="match status" value="1"/>
</dbReference>
<dbReference type="InterPro" id="IPR051674">
    <property type="entry name" value="Malate_Decarboxylase"/>
</dbReference>
<dbReference type="GO" id="GO:0051287">
    <property type="term" value="F:NAD binding"/>
    <property type="evidence" value="ECO:0007669"/>
    <property type="project" value="InterPro"/>
</dbReference>
<comment type="caution">
    <text evidence="4">The sequence shown here is derived from an EMBL/GenBank/DDBJ whole genome shotgun (WGS) entry which is preliminary data.</text>
</comment>
<keyword evidence="1" id="KW-0560">Oxidoreductase</keyword>